<dbReference type="Pfam" id="PF02566">
    <property type="entry name" value="OsmC"/>
    <property type="match status" value="1"/>
</dbReference>
<organism evidence="1 2">
    <name type="scientific">Leadbetterella byssophila (strain DSM 17132 / JCM 16389 / KACC 11308 / NBRC 106382 / 4M15)</name>
    <dbReference type="NCBI Taxonomy" id="649349"/>
    <lineage>
        <taxon>Bacteria</taxon>
        <taxon>Pseudomonadati</taxon>
        <taxon>Bacteroidota</taxon>
        <taxon>Cytophagia</taxon>
        <taxon>Cytophagales</taxon>
        <taxon>Leadbetterellaceae</taxon>
        <taxon>Leadbetterella</taxon>
    </lineage>
</organism>
<dbReference type="InterPro" id="IPR052707">
    <property type="entry name" value="OsmC_Ohr_Peroxiredoxin"/>
</dbReference>
<reference evidence="1 2" key="2">
    <citation type="journal article" date="2011" name="Stand. Genomic Sci.">
        <title>Complete genome sequence of Leadbetterella byssophila type strain (4M15).</title>
        <authorList>
            <person name="Abt B."/>
            <person name="Teshima H."/>
            <person name="Lucas S."/>
            <person name="Lapidus A."/>
            <person name="Del Rio T.G."/>
            <person name="Nolan M."/>
            <person name="Tice H."/>
            <person name="Cheng J.F."/>
            <person name="Pitluck S."/>
            <person name="Liolios K."/>
            <person name="Pagani I."/>
            <person name="Ivanova N."/>
            <person name="Mavromatis K."/>
            <person name="Pati A."/>
            <person name="Tapia R."/>
            <person name="Han C."/>
            <person name="Goodwin L."/>
            <person name="Chen A."/>
            <person name="Palaniappan K."/>
            <person name="Land M."/>
            <person name="Hauser L."/>
            <person name="Chang Y.J."/>
            <person name="Jeffries C.D."/>
            <person name="Rohde M."/>
            <person name="Goker M."/>
            <person name="Tindall B.J."/>
            <person name="Detter J.C."/>
            <person name="Woyke T."/>
            <person name="Bristow J."/>
            <person name="Eisen J.A."/>
            <person name="Markowitz V."/>
            <person name="Hugenholtz P."/>
            <person name="Klenk H.P."/>
            <person name="Kyrpides N.C."/>
        </authorList>
    </citation>
    <scope>NUCLEOTIDE SEQUENCE [LARGE SCALE GENOMIC DNA]</scope>
    <source>
        <strain evidence="2">DSM 17132 / JCM 16389 / KACC 11308 / NBRC 106382 / 4M15</strain>
    </source>
</reference>
<dbReference type="KEGG" id="lby:Lbys_0719"/>
<dbReference type="PANTHER" id="PTHR42830:SF2">
    <property type="entry name" value="OSMC_OHR FAMILY PROTEIN"/>
    <property type="match status" value="1"/>
</dbReference>
<proteinExistence type="predicted"/>
<dbReference type="AlphaFoldDB" id="E4RZE1"/>
<gene>
    <name evidence="1" type="ordered locus">Lbys_0719</name>
</gene>
<evidence type="ECO:0000313" key="1">
    <source>
        <dbReference type="EMBL" id="ADQ16480.1"/>
    </source>
</evidence>
<dbReference type="InterPro" id="IPR036102">
    <property type="entry name" value="OsmC/Ohrsf"/>
</dbReference>
<dbReference type="EMBL" id="CP002305">
    <property type="protein sequence ID" value="ADQ16480.1"/>
    <property type="molecule type" value="Genomic_DNA"/>
</dbReference>
<dbReference type="RefSeq" id="WP_013407532.1">
    <property type="nucleotide sequence ID" value="NC_014655.1"/>
</dbReference>
<dbReference type="Proteomes" id="UP000007435">
    <property type="component" value="Chromosome"/>
</dbReference>
<dbReference type="eggNOG" id="COG1764">
    <property type="taxonomic scope" value="Bacteria"/>
</dbReference>
<dbReference type="OrthoDB" id="9795405at2"/>
<dbReference type="InterPro" id="IPR015946">
    <property type="entry name" value="KH_dom-like_a/b"/>
</dbReference>
<reference key="1">
    <citation type="submission" date="2010-11" db="EMBL/GenBank/DDBJ databases">
        <title>The complete genome of Leadbetterella byssophila DSM 17132.</title>
        <authorList>
            <consortium name="US DOE Joint Genome Institute (JGI-PGF)"/>
            <person name="Lucas S."/>
            <person name="Copeland A."/>
            <person name="Lapidus A."/>
            <person name="Glavina del Rio T."/>
            <person name="Dalin E."/>
            <person name="Tice H."/>
            <person name="Bruce D."/>
            <person name="Goodwin L."/>
            <person name="Pitluck S."/>
            <person name="Kyrpides N."/>
            <person name="Mavromatis K."/>
            <person name="Ivanova N."/>
            <person name="Teshima H."/>
            <person name="Brettin T."/>
            <person name="Detter J.C."/>
            <person name="Han C."/>
            <person name="Tapia R."/>
            <person name="Land M."/>
            <person name="Hauser L."/>
            <person name="Markowitz V."/>
            <person name="Cheng J.-F."/>
            <person name="Hugenholtz P."/>
            <person name="Woyke T."/>
            <person name="Wu D."/>
            <person name="Tindall B."/>
            <person name="Pomrenke H.G."/>
            <person name="Brambilla E."/>
            <person name="Klenk H.-P."/>
            <person name="Eisen J.A."/>
        </authorList>
    </citation>
    <scope>NUCLEOTIDE SEQUENCE [LARGE SCALE GENOMIC DNA]</scope>
    <source>
        <strain>DSM 17132</strain>
    </source>
</reference>
<sequence length="159" mass="17725">MKKHQYKSQVVWEGNTGEGTKNYTSYGRDYTISHAHKPPILGSSDPHFRGNPERINPEELLLSSVSSCHMLWYLHLCSANGVIVLSYSDDATGVMVENADGSGYFSEITLHPKVLVKDLKMIAKALELHHEANKLCFIANSLNFKVLHVPTVEVLNDGM</sequence>
<keyword evidence="2" id="KW-1185">Reference proteome</keyword>
<evidence type="ECO:0000313" key="2">
    <source>
        <dbReference type="Proteomes" id="UP000007435"/>
    </source>
</evidence>
<dbReference type="InterPro" id="IPR003718">
    <property type="entry name" value="OsmC/Ohr_fam"/>
</dbReference>
<dbReference type="STRING" id="649349.Lbys_0719"/>
<dbReference type="PANTHER" id="PTHR42830">
    <property type="entry name" value="OSMOTICALLY INDUCIBLE FAMILY PROTEIN"/>
    <property type="match status" value="1"/>
</dbReference>
<accession>E4RZE1</accession>
<dbReference type="SUPFAM" id="SSF82784">
    <property type="entry name" value="OsmC-like"/>
    <property type="match status" value="1"/>
</dbReference>
<name>E4RZE1_LEAB4</name>
<dbReference type="HOGENOM" id="CLU_105860_1_0_10"/>
<protein>
    <submittedName>
        <fullName evidence="1">OsmC family protein</fullName>
    </submittedName>
</protein>
<dbReference type="Gene3D" id="3.30.300.20">
    <property type="match status" value="1"/>
</dbReference>